<dbReference type="AlphaFoldDB" id="A0A3A6VMW3"/>
<comment type="caution">
    <text evidence="3">The sequence shown here is derived from an EMBL/GenBank/DDBJ whole genome shotgun (WGS) entry which is preliminary data.</text>
</comment>
<proteinExistence type="predicted"/>
<dbReference type="EMBL" id="QWDR01000001">
    <property type="protein sequence ID" value="RJY33793.1"/>
    <property type="molecule type" value="Genomic_DNA"/>
</dbReference>
<keyword evidence="1" id="KW-1133">Transmembrane helix</keyword>
<feature type="transmembrane region" description="Helical" evidence="1">
    <location>
        <begin position="60"/>
        <end position="80"/>
    </location>
</feature>
<evidence type="ECO:0000313" key="4">
    <source>
        <dbReference type="Proteomes" id="UP000277145"/>
    </source>
</evidence>
<reference evidence="3 4" key="1">
    <citation type="submission" date="2018-08" db="EMBL/GenBank/DDBJ databases">
        <title>Genome Sequences of Legionella pneumophila subsp. pneumophila Isolates, Recovered from a Drinking Water System in a Large Builging.</title>
        <authorList>
            <person name="Gomez-Alvarez V."/>
            <person name="Boczek L."/>
            <person name="King D."/>
            <person name="Pemberton A."/>
            <person name="Pfaller S."/>
            <person name="Rodgers M."/>
            <person name="Santodomingo J."/>
            <person name="Revetta R."/>
        </authorList>
    </citation>
    <scope>NUCLEOTIDE SEQUENCE [LARGE SCALE GENOMIC DNA]</scope>
    <source>
        <strain evidence="3 4">L01C.1</strain>
    </source>
</reference>
<dbReference type="Proteomes" id="UP000277145">
    <property type="component" value="Unassembled WGS sequence"/>
</dbReference>
<name>A0A3A6VMW3_LEGPN</name>
<protein>
    <recommendedName>
        <fullName evidence="2">Nudix hydrolase N-terminal domain-containing protein</fullName>
    </recommendedName>
</protein>
<evidence type="ECO:0000256" key="1">
    <source>
        <dbReference type="SAM" id="Phobius"/>
    </source>
</evidence>
<dbReference type="Gene3D" id="2.20.70.10">
    <property type="match status" value="1"/>
</dbReference>
<keyword evidence="1" id="KW-0472">Membrane</keyword>
<organism evidence="3 4">
    <name type="scientific">Legionella pneumophila subsp. pneumophila</name>
    <dbReference type="NCBI Taxonomy" id="91891"/>
    <lineage>
        <taxon>Bacteria</taxon>
        <taxon>Pseudomonadati</taxon>
        <taxon>Pseudomonadota</taxon>
        <taxon>Gammaproteobacteria</taxon>
        <taxon>Legionellales</taxon>
        <taxon>Legionellaceae</taxon>
        <taxon>Legionella</taxon>
    </lineage>
</organism>
<dbReference type="Pfam" id="PF14803">
    <property type="entry name" value="Zn_ribbon_Nudix"/>
    <property type="match status" value="1"/>
</dbReference>
<accession>A0A3A6VMW3</accession>
<gene>
    <name evidence="3" type="ORF">D1H98_03055</name>
</gene>
<evidence type="ECO:0000313" key="3">
    <source>
        <dbReference type="EMBL" id="RJY33793.1"/>
    </source>
</evidence>
<keyword evidence="1" id="KW-0812">Transmembrane</keyword>
<evidence type="ECO:0000259" key="2">
    <source>
        <dbReference type="Pfam" id="PF14803"/>
    </source>
</evidence>
<dbReference type="InterPro" id="IPR029401">
    <property type="entry name" value="Nudix_N"/>
</dbReference>
<feature type="domain" description="Nudix hydrolase N-terminal" evidence="2">
    <location>
        <begin position="11"/>
        <end position="44"/>
    </location>
</feature>
<dbReference type="RefSeq" id="WP_021436985.1">
    <property type="nucleotide sequence ID" value="NZ_CP021281.1"/>
</dbReference>
<sequence length="86" mass="10061">MTKERDSNTDFCSQCGHQSIVFSTPPNDTRVRKVCNYCLTVHYQNPKIAFGTVTMFKDKFYYATVRLNCSWVYGFILLVFQKMVNL</sequence>